<dbReference type="EMBL" id="LR215036">
    <property type="protein sequence ID" value="VEU74523.1"/>
    <property type="molecule type" value="Genomic_DNA"/>
</dbReference>
<accession>A0A449B1S8</accession>
<evidence type="ECO:0000313" key="3">
    <source>
        <dbReference type="Proteomes" id="UP000290985"/>
    </source>
</evidence>
<dbReference type="KEGG" id="mcit:NCTC10181_00372"/>
<sequence length="300" mass="34801">MFGIYDRSFLKLNSVGELWNLEHKFRKFIIANGIAIFILFLTSVIASILMIVYRPDIISFYTNIAAKIYKEQEKVTASANSGWNSLFWSNIWPTLFLFIFGILFVRSAYTSYIEKNFMKLTTSNFVIFILLMVSFGWISNLSSLGKDVLNLPFVPIFSLLITNIILGIISVIFITWHVYLIKMSFARATRLETIRAMSQEFSKFSQQNPFGFNYPPFNGANAEQATSDENQNQNPNYAQEEIKKPQDLEKDKQIQKLLELKTEQLYKMAEVLGIFGFKELSKEELAEKIYIYTRKKSYKA</sequence>
<keyword evidence="1" id="KW-0472">Membrane</keyword>
<keyword evidence="3" id="KW-1185">Reference proteome</keyword>
<feature type="transmembrane region" description="Helical" evidence="1">
    <location>
        <begin position="28"/>
        <end position="53"/>
    </location>
</feature>
<evidence type="ECO:0000313" key="2">
    <source>
        <dbReference type="EMBL" id="VEU74523.1"/>
    </source>
</evidence>
<reference evidence="2 3" key="1">
    <citation type="submission" date="2019-01" db="EMBL/GenBank/DDBJ databases">
        <authorList>
            <consortium name="Pathogen Informatics"/>
        </authorList>
    </citation>
    <scope>NUCLEOTIDE SEQUENCE [LARGE SCALE GENOMIC DNA]</scope>
    <source>
        <strain evidence="2 3">NCTC10181</strain>
    </source>
</reference>
<protein>
    <submittedName>
        <fullName evidence="2">Uncharacterized protein</fullName>
    </submittedName>
</protein>
<name>A0A449B1S8_9BACT</name>
<keyword evidence="1" id="KW-0812">Transmembrane</keyword>
<feature type="transmembrane region" description="Helical" evidence="1">
    <location>
        <begin position="86"/>
        <end position="105"/>
    </location>
</feature>
<dbReference type="OrthoDB" id="397473at2"/>
<dbReference type="RefSeq" id="WP_129725342.1">
    <property type="nucleotide sequence ID" value="NZ_LR215036.1"/>
</dbReference>
<organism evidence="2 3">
    <name type="scientific">Mycoplasmopsis citelli</name>
    <dbReference type="NCBI Taxonomy" id="171281"/>
    <lineage>
        <taxon>Bacteria</taxon>
        <taxon>Bacillati</taxon>
        <taxon>Mycoplasmatota</taxon>
        <taxon>Mycoplasmoidales</taxon>
        <taxon>Metamycoplasmataceae</taxon>
        <taxon>Mycoplasmopsis</taxon>
    </lineage>
</organism>
<gene>
    <name evidence="2" type="ORF">NCTC10181_00372</name>
</gene>
<evidence type="ECO:0000256" key="1">
    <source>
        <dbReference type="SAM" id="Phobius"/>
    </source>
</evidence>
<proteinExistence type="predicted"/>
<feature type="transmembrane region" description="Helical" evidence="1">
    <location>
        <begin position="158"/>
        <end position="181"/>
    </location>
</feature>
<dbReference type="AlphaFoldDB" id="A0A449B1S8"/>
<dbReference type="Proteomes" id="UP000290985">
    <property type="component" value="Chromosome"/>
</dbReference>
<feature type="transmembrane region" description="Helical" evidence="1">
    <location>
        <begin position="117"/>
        <end position="138"/>
    </location>
</feature>
<keyword evidence="1" id="KW-1133">Transmembrane helix</keyword>